<protein>
    <recommendedName>
        <fullName evidence="5">Secreted protein</fullName>
    </recommendedName>
</protein>
<evidence type="ECO:0000313" key="3">
    <source>
        <dbReference type="EMBL" id="KAJ7368792.1"/>
    </source>
</evidence>
<organism evidence="3 4">
    <name type="scientific">Mycena albidolilacea</name>
    <dbReference type="NCBI Taxonomy" id="1033008"/>
    <lineage>
        <taxon>Eukaryota</taxon>
        <taxon>Fungi</taxon>
        <taxon>Dikarya</taxon>
        <taxon>Basidiomycota</taxon>
        <taxon>Agaricomycotina</taxon>
        <taxon>Agaricomycetes</taxon>
        <taxon>Agaricomycetidae</taxon>
        <taxon>Agaricales</taxon>
        <taxon>Marasmiineae</taxon>
        <taxon>Mycenaceae</taxon>
        <taxon>Mycena</taxon>
    </lineage>
</organism>
<evidence type="ECO:0008006" key="5">
    <source>
        <dbReference type="Google" id="ProtNLM"/>
    </source>
</evidence>
<evidence type="ECO:0000256" key="2">
    <source>
        <dbReference type="SAM" id="SignalP"/>
    </source>
</evidence>
<gene>
    <name evidence="3" type="ORF">DFH08DRAFT_832256</name>
</gene>
<reference evidence="3" key="1">
    <citation type="submission" date="2023-03" db="EMBL/GenBank/DDBJ databases">
        <title>Massive genome expansion in bonnet fungi (Mycena s.s.) driven by repeated elements and novel gene families across ecological guilds.</title>
        <authorList>
            <consortium name="Lawrence Berkeley National Laboratory"/>
            <person name="Harder C.B."/>
            <person name="Miyauchi S."/>
            <person name="Viragh M."/>
            <person name="Kuo A."/>
            <person name="Thoen E."/>
            <person name="Andreopoulos B."/>
            <person name="Lu D."/>
            <person name="Skrede I."/>
            <person name="Drula E."/>
            <person name="Henrissat B."/>
            <person name="Morin E."/>
            <person name="Kohler A."/>
            <person name="Barry K."/>
            <person name="LaButti K."/>
            <person name="Morin E."/>
            <person name="Salamov A."/>
            <person name="Lipzen A."/>
            <person name="Mereny Z."/>
            <person name="Hegedus B."/>
            <person name="Baldrian P."/>
            <person name="Stursova M."/>
            <person name="Weitz H."/>
            <person name="Taylor A."/>
            <person name="Grigoriev I.V."/>
            <person name="Nagy L.G."/>
            <person name="Martin F."/>
            <person name="Kauserud H."/>
        </authorList>
    </citation>
    <scope>NUCLEOTIDE SEQUENCE</scope>
    <source>
        <strain evidence="3">CBHHK002</strain>
    </source>
</reference>
<accession>A0AAD7AVI7</accession>
<keyword evidence="2" id="KW-0732">Signal</keyword>
<proteinExistence type="predicted"/>
<dbReference type="Proteomes" id="UP001218218">
    <property type="component" value="Unassembled WGS sequence"/>
</dbReference>
<sequence length="130" mass="15126">MVQIHTATRILKFVLWVHLVDITSASAVLRIDIADTGFSHLFRTCRLHAHRHRRPLIFPLWCTCHLTVARRHRQYSHWLRAPHSAKISDANMIYVLSALGLPALLADKHNGRQRPRGRAPTWKKNMSTRR</sequence>
<name>A0AAD7AVI7_9AGAR</name>
<feature type="region of interest" description="Disordered" evidence="1">
    <location>
        <begin position="109"/>
        <end position="130"/>
    </location>
</feature>
<feature type="chain" id="PRO_5042070060" description="Secreted protein" evidence="2">
    <location>
        <begin position="26"/>
        <end position="130"/>
    </location>
</feature>
<dbReference type="AlphaFoldDB" id="A0AAD7AVI7"/>
<evidence type="ECO:0000313" key="4">
    <source>
        <dbReference type="Proteomes" id="UP001218218"/>
    </source>
</evidence>
<dbReference type="EMBL" id="JARIHO010000001">
    <property type="protein sequence ID" value="KAJ7368792.1"/>
    <property type="molecule type" value="Genomic_DNA"/>
</dbReference>
<evidence type="ECO:0000256" key="1">
    <source>
        <dbReference type="SAM" id="MobiDB-lite"/>
    </source>
</evidence>
<keyword evidence="4" id="KW-1185">Reference proteome</keyword>
<feature type="signal peptide" evidence="2">
    <location>
        <begin position="1"/>
        <end position="25"/>
    </location>
</feature>
<comment type="caution">
    <text evidence="3">The sequence shown here is derived from an EMBL/GenBank/DDBJ whole genome shotgun (WGS) entry which is preliminary data.</text>
</comment>